<dbReference type="Pfam" id="PF02130">
    <property type="entry name" value="YbeY"/>
    <property type="match status" value="1"/>
</dbReference>
<proteinExistence type="inferred from homology"/>
<dbReference type="PANTHER" id="PTHR46986:SF1">
    <property type="entry name" value="ENDORIBONUCLEASE YBEY, CHLOROPLASTIC"/>
    <property type="match status" value="1"/>
</dbReference>
<dbReference type="NCBIfam" id="TIGR00043">
    <property type="entry name" value="rRNA maturation RNase YbeY"/>
    <property type="match status" value="1"/>
</dbReference>
<sequence length="163" mass="17807">MPFTTEPNSIASIEVQQASSCQSVPAKNVLQRWAQAALASDIPQPDLVIRVVDENESLALNSQYRGKEAPTNVLSFPFDVPQGVELKHLGDLVICAGVVQQEALQQGKPVEHHWAHMVVHGVLHLRGYDHLTEAQAGKMEALEKQILAELGITDPYVARDTAV</sequence>
<evidence type="ECO:0000313" key="8">
    <source>
        <dbReference type="EMBL" id="VAW74207.1"/>
    </source>
</evidence>
<evidence type="ECO:0000256" key="1">
    <source>
        <dbReference type="ARBA" id="ARBA00001947"/>
    </source>
</evidence>
<dbReference type="AlphaFoldDB" id="A0A3B0YEY5"/>
<dbReference type="GO" id="GO:0004222">
    <property type="term" value="F:metalloendopeptidase activity"/>
    <property type="evidence" value="ECO:0007669"/>
    <property type="project" value="InterPro"/>
</dbReference>
<evidence type="ECO:0000256" key="6">
    <source>
        <dbReference type="ARBA" id="ARBA00022801"/>
    </source>
</evidence>
<accession>A0A3B0YEY5</accession>
<gene>
    <name evidence="8" type="ORF">MNBD_GAMMA13-758</name>
</gene>
<evidence type="ECO:0000256" key="3">
    <source>
        <dbReference type="ARBA" id="ARBA00022722"/>
    </source>
</evidence>
<keyword evidence="5" id="KW-0255">Endonuclease</keyword>
<comment type="cofactor">
    <cofactor evidence="1">
        <name>Zn(2+)</name>
        <dbReference type="ChEBI" id="CHEBI:29105"/>
    </cofactor>
</comment>
<keyword evidence="6 8" id="KW-0378">Hydrolase</keyword>
<comment type="similarity">
    <text evidence="2">Belongs to the endoribonuclease YbeY family.</text>
</comment>
<evidence type="ECO:0000256" key="7">
    <source>
        <dbReference type="ARBA" id="ARBA00022833"/>
    </source>
</evidence>
<dbReference type="GO" id="GO:0046872">
    <property type="term" value="F:metal ion binding"/>
    <property type="evidence" value="ECO:0007669"/>
    <property type="project" value="UniProtKB-KW"/>
</dbReference>
<name>A0A3B0YEY5_9ZZZZ</name>
<dbReference type="Gene3D" id="3.40.390.30">
    <property type="entry name" value="Metalloproteases ('zincins'), catalytic domain"/>
    <property type="match status" value="1"/>
</dbReference>
<keyword evidence="7" id="KW-0862">Zinc</keyword>
<evidence type="ECO:0000256" key="4">
    <source>
        <dbReference type="ARBA" id="ARBA00022723"/>
    </source>
</evidence>
<protein>
    <submittedName>
        <fullName evidence="8">Metal-dependent hydrolase YbeY, involved in rRNA and/or ribosome maturation and assembly</fullName>
    </submittedName>
</protein>
<dbReference type="InterPro" id="IPR023091">
    <property type="entry name" value="MetalPrtase_cat_dom_sf_prd"/>
</dbReference>
<dbReference type="PANTHER" id="PTHR46986">
    <property type="entry name" value="ENDORIBONUCLEASE YBEY, CHLOROPLASTIC"/>
    <property type="match status" value="1"/>
</dbReference>
<organism evidence="8">
    <name type="scientific">hydrothermal vent metagenome</name>
    <dbReference type="NCBI Taxonomy" id="652676"/>
    <lineage>
        <taxon>unclassified sequences</taxon>
        <taxon>metagenomes</taxon>
        <taxon>ecological metagenomes</taxon>
    </lineage>
</organism>
<reference evidence="8" key="1">
    <citation type="submission" date="2018-06" db="EMBL/GenBank/DDBJ databases">
        <authorList>
            <person name="Zhirakovskaya E."/>
        </authorList>
    </citation>
    <scope>NUCLEOTIDE SEQUENCE</scope>
</reference>
<evidence type="ECO:0000256" key="5">
    <source>
        <dbReference type="ARBA" id="ARBA00022759"/>
    </source>
</evidence>
<evidence type="ECO:0000256" key="2">
    <source>
        <dbReference type="ARBA" id="ARBA00010875"/>
    </source>
</evidence>
<dbReference type="EMBL" id="UOFK01000056">
    <property type="protein sequence ID" value="VAW74207.1"/>
    <property type="molecule type" value="Genomic_DNA"/>
</dbReference>
<keyword evidence="3" id="KW-0540">Nuclease</keyword>
<dbReference type="GO" id="GO:0006364">
    <property type="term" value="P:rRNA processing"/>
    <property type="evidence" value="ECO:0007669"/>
    <property type="project" value="InterPro"/>
</dbReference>
<keyword evidence="4" id="KW-0479">Metal-binding</keyword>
<dbReference type="InterPro" id="IPR002036">
    <property type="entry name" value="YbeY"/>
</dbReference>
<dbReference type="SUPFAM" id="SSF55486">
    <property type="entry name" value="Metalloproteases ('zincins'), catalytic domain"/>
    <property type="match status" value="1"/>
</dbReference>
<dbReference type="GO" id="GO:0004519">
    <property type="term" value="F:endonuclease activity"/>
    <property type="evidence" value="ECO:0007669"/>
    <property type="project" value="UniProtKB-KW"/>
</dbReference>
<dbReference type="HAMAP" id="MF_00009">
    <property type="entry name" value="Endoribonucl_YbeY"/>
    <property type="match status" value="1"/>
</dbReference>